<dbReference type="EMBL" id="JAEHOC010000020">
    <property type="protein sequence ID" value="KAG2432814.1"/>
    <property type="molecule type" value="Genomic_DNA"/>
</dbReference>
<dbReference type="Proteomes" id="UP000650467">
    <property type="component" value="Unassembled WGS sequence"/>
</dbReference>
<evidence type="ECO:0000313" key="1">
    <source>
        <dbReference type="EMBL" id="KAG2432814.1"/>
    </source>
</evidence>
<dbReference type="AlphaFoldDB" id="A0A835T2U5"/>
<sequence>MEKPENVVKDVENYLRSTNVDKVVKEMVVSVLHSKPASVEQHMVKHLVGKVKQSSGEAAIATAEDGSGVAVVHSDEDAQAYLASKGVADILASIVQRLAAERPDDVPGFIASYARHLHQH</sequence>
<proteinExistence type="predicted"/>
<dbReference type="OrthoDB" id="528417at2759"/>
<comment type="caution">
    <text evidence="1">The sequence shown here is derived from an EMBL/GenBank/DDBJ whole genome shotgun (WGS) entry which is preliminary data.</text>
</comment>
<evidence type="ECO:0000313" key="2">
    <source>
        <dbReference type="Proteomes" id="UP000650467"/>
    </source>
</evidence>
<accession>A0A835T2U5</accession>
<organism evidence="1 2">
    <name type="scientific">Chlamydomonas incerta</name>
    <dbReference type="NCBI Taxonomy" id="51695"/>
    <lineage>
        <taxon>Eukaryota</taxon>
        <taxon>Viridiplantae</taxon>
        <taxon>Chlorophyta</taxon>
        <taxon>core chlorophytes</taxon>
        <taxon>Chlorophyceae</taxon>
        <taxon>CS clade</taxon>
        <taxon>Chlamydomonadales</taxon>
        <taxon>Chlamydomonadaceae</taxon>
        <taxon>Chlamydomonas</taxon>
    </lineage>
</organism>
<gene>
    <name evidence="1" type="ORF">HXX76_008548</name>
</gene>
<name>A0A835T2U5_CHLIN</name>
<protein>
    <submittedName>
        <fullName evidence="1">Uncharacterized protein</fullName>
    </submittedName>
</protein>
<keyword evidence="2" id="KW-1185">Reference proteome</keyword>
<reference evidence="1" key="1">
    <citation type="journal article" date="2020" name="bioRxiv">
        <title>Comparative genomics of Chlamydomonas.</title>
        <authorList>
            <person name="Craig R.J."/>
            <person name="Hasan A.R."/>
            <person name="Ness R.W."/>
            <person name="Keightley P.D."/>
        </authorList>
    </citation>
    <scope>NUCLEOTIDE SEQUENCE</scope>
    <source>
        <strain evidence="1">SAG 7.73</strain>
    </source>
</reference>